<dbReference type="AlphaFoldDB" id="A0AAE1HP52"/>
<sequence>MVNGYQVTFKMAADGAIEGVEAGHCGCVKGNDVCHHMIALLLHGHYNISCTDIAQKWNRPAERADKNTGSKVSDLFKPSYAAYRAIPNPLSDEDLDFAFRCSGMCGDGAAGAIWLLSPPPDNDKDDTLISVKDFISSPQFIASDNKKMLLEIFFKMSWEDIICVAQLTVGQRKNSLWLKSRMHRITASKFGDVLAVVQKNRKPFKSLMKHFLEISSVPAAPMNNKRPPKPGSGVHALLWGQDNEGPAIEQFQSKTGLKVNRYNGLWLHSSGKIGASPDGLIGRNAIVEVKCPYKIKDGNTVNESIHIMGKWVVNEDHEYFHQIQGQLYMTKRSLCYLIIYISKDLEYIEIPLKDSWADNIPKLITFYDKYPMADRTQTTDPKIWVLFTHPKIWVRTQIFGSGPKCLGSDPNVWVLNQTWG</sequence>
<keyword evidence="3" id="KW-0378">Hydrolase</keyword>
<dbReference type="PROSITE" id="PS50966">
    <property type="entry name" value="ZF_SWIM"/>
    <property type="match status" value="1"/>
</dbReference>
<dbReference type="SUPFAM" id="SSF52980">
    <property type="entry name" value="Restriction endonuclease-like"/>
    <property type="match status" value="1"/>
</dbReference>
<dbReference type="InterPro" id="IPR011604">
    <property type="entry name" value="PDDEXK-like_dom_sf"/>
</dbReference>
<organism evidence="3 4">
    <name type="scientific">Frankliniella fusca</name>
    <dbReference type="NCBI Taxonomy" id="407009"/>
    <lineage>
        <taxon>Eukaryota</taxon>
        <taxon>Metazoa</taxon>
        <taxon>Ecdysozoa</taxon>
        <taxon>Arthropoda</taxon>
        <taxon>Hexapoda</taxon>
        <taxon>Insecta</taxon>
        <taxon>Pterygota</taxon>
        <taxon>Neoptera</taxon>
        <taxon>Paraneoptera</taxon>
        <taxon>Thysanoptera</taxon>
        <taxon>Terebrantia</taxon>
        <taxon>Thripoidea</taxon>
        <taxon>Thripidae</taxon>
        <taxon>Frankliniella</taxon>
    </lineage>
</organism>
<dbReference type="CDD" id="cd22343">
    <property type="entry name" value="PDDEXK_lambda_exonuclease-like"/>
    <property type="match status" value="1"/>
</dbReference>
<dbReference type="InterPro" id="IPR051703">
    <property type="entry name" value="NF-kappa-B_Signaling_Reg"/>
</dbReference>
<keyword evidence="3" id="KW-0269">Exonuclease</keyword>
<keyword evidence="1" id="KW-0862">Zinc</keyword>
<keyword evidence="1" id="KW-0479">Metal-binding</keyword>
<reference evidence="3" key="1">
    <citation type="submission" date="2021-07" db="EMBL/GenBank/DDBJ databases">
        <authorList>
            <person name="Catto M.A."/>
            <person name="Jacobson A."/>
            <person name="Kennedy G."/>
            <person name="Labadie P."/>
            <person name="Hunt B.G."/>
            <person name="Srinivasan R."/>
        </authorList>
    </citation>
    <scope>NUCLEOTIDE SEQUENCE</scope>
    <source>
        <strain evidence="3">PL_HMW_Pooled</strain>
        <tissue evidence="3">Head</tissue>
    </source>
</reference>
<name>A0AAE1HP52_9NEOP</name>
<dbReference type="PANTHER" id="PTHR46609">
    <property type="entry name" value="EXONUCLEASE, PHAGE-TYPE/RECB, C-TERMINAL DOMAIN-CONTAINING PROTEIN"/>
    <property type="match status" value="1"/>
</dbReference>
<dbReference type="Pfam" id="PF09588">
    <property type="entry name" value="YqaJ"/>
    <property type="match status" value="1"/>
</dbReference>
<reference evidence="3" key="2">
    <citation type="journal article" date="2023" name="BMC Genomics">
        <title>Pest status, molecular evolution, and epigenetic factors derived from the genome assembly of Frankliniella fusca, a thysanopteran phytovirus vector.</title>
        <authorList>
            <person name="Catto M.A."/>
            <person name="Labadie P.E."/>
            <person name="Jacobson A.L."/>
            <person name="Kennedy G.G."/>
            <person name="Srinivasan R."/>
            <person name="Hunt B.G."/>
        </authorList>
    </citation>
    <scope>NUCLEOTIDE SEQUENCE</scope>
    <source>
        <strain evidence="3">PL_HMW_Pooled</strain>
    </source>
</reference>
<gene>
    <name evidence="3" type="ORF">KUF71_002512</name>
</gene>
<dbReference type="GO" id="GO:0006281">
    <property type="term" value="P:DNA repair"/>
    <property type="evidence" value="ECO:0007669"/>
    <property type="project" value="UniProtKB-ARBA"/>
</dbReference>
<keyword evidence="1" id="KW-0863">Zinc-finger</keyword>
<dbReference type="InterPro" id="IPR011335">
    <property type="entry name" value="Restrct_endonuc-II-like"/>
</dbReference>
<dbReference type="GO" id="GO:0008270">
    <property type="term" value="F:zinc ion binding"/>
    <property type="evidence" value="ECO:0007669"/>
    <property type="project" value="UniProtKB-KW"/>
</dbReference>
<protein>
    <submittedName>
        <fullName evidence="3">Exonuclease</fullName>
    </submittedName>
</protein>
<keyword evidence="4" id="KW-1185">Reference proteome</keyword>
<dbReference type="EMBL" id="JAHWGI010001169">
    <property type="protein sequence ID" value="KAK3924241.1"/>
    <property type="molecule type" value="Genomic_DNA"/>
</dbReference>
<feature type="domain" description="SWIM-type" evidence="2">
    <location>
        <begin position="5"/>
        <end position="45"/>
    </location>
</feature>
<accession>A0AAE1HP52</accession>
<dbReference type="GO" id="GO:0004527">
    <property type="term" value="F:exonuclease activity"/>
    <property type="evidence" value="ECO:0007669"/>
    <property type="project" value="UniProtKB-KW"/>
</dbReference>
<evidence type="ECO:0000259" key="2">
    <source>
        <dbReference type="PROSITE" id="PS50966"/>
    </source>
</evidence>
<dbReference type="Gene3D" id="3.90.320.10">
    <property type="match status" value="1"/>
</dbReference>
<comment type="caution">
    <text evidence="3">The sequence shown here is derived from an EMBL/GenBank/DDBJ whole genome shotgun (WGS) entry which is preliminary data.</text>
</comment>
<keyword evidence="3" id="KW-0540">Nuclease</keyword>
<evidence type="ECO:0000313" key="4">
    <source>
        <dbReference type="Proteomes" id="UP001219518"/>
    </source>
</evidence>
<proteinExistence type="predicted"/>
<dbReference type="InterPro" id="IPR007527">
    <property type="entry name" value="Znf_SWIM"/>
</dbReference>
<evidence type="ECO:0000256" key="1">
    <source>
        <dbReference type="PROSITE-ProRule" id="PRU00325"/>
    </source>
</evidence>
<evidence type="ECO:0000313" key="3">
    <source>
        <dbReference type="EMBL" id="KAK3924241.1"/>
    </source>
</evidence>
<dbReference type="InterPro" id="IPR019080">
    <property type="entry name" value="YqaJ_viral_recombinase"/>
</dbReference>
<dbReference type="PANTHER" id="PTHR46609:SF8">
    <property type="entry name" value="YQAJ VIRAL RECOMBINASE DOMAIN-CONTAINING PROTEIN"/>
    <property type="match status" value="1"/>
</dbReference>
<dbReference type="Proteomes" id="UP001219518">
    <property type="component" value="Unassembled WGS sequence"/>
</dbReference>